<accession>A0AAW7Y8Y0</accession>
<evidence type="ECO:0000313" key="2">
    <source>
        <dbReference type="EMBL" id="MDO6544004.1"/>
    </source>
</evidence>
<comment type="caution">
    <text evidence="2">The sequence shown here is derived from an EMBL/GenBank/DDBJ whole genome shotgun (WGS) entry which is preliminary data.</text>
</comment>
<organism evidence="2 3">
    <name type="scientific">Photobacterium sanguinicancri</name>
    <dbReference type="NCBI Taxonomy" id="875932"/>
    <lineage>
        <taxon>Bacteria</taxon>
        <taxon>Pseudomonadati</taxon>
        <taxon>Pseudomonadota</taxon>
        <taxon>Gammaproteobacteria</taxon>
        <taxon>Vibrionales</taxon>
        <taxon>Vibrionaceae</taxon>
        <taxon>Photobacterium</taxon>
    </lineage>
</organism>
<gene>
    <name evidence="2" type="ORF">Q4568_15775</name>
</gene>
<dbReference type="RefSeq" id="WP_303500429.1">
    <property type="nucleotide sequence ID" value="NZ_JAUOPU010000018.1"/>
</dbReference>
<sequence length="65" mass="7536">MEMSELFDLREKVENRVNQYWTYWSVSIFAVCGWMFTESAEKLDGAMSIFIAAGLIVFSLLILAY</sequence>
<name>A0AAW7Y8Y0_9GAMM</name>
<keyword evidence="1" id="KW-1133">Transmembrane helix</keyword>
<proteinExistence type="predicted"/>
<evidence type="ECO:0000313" key="3">
    <source>
        <dbReference type="Proteomes" id="UP001170624"/>
    </source>
</evidence>
<feature type="transmembrane region" description="Helical" evidence="1">
    <location>
        <begin position="20"/>
        <end position="37"/>
    </location>
</feature>
<feature type="transmembrane region" description="Helical" evidence="1">
    <location>
        <begin position="43"/>
        <end position="64"/>
    </location>
</feature>
<keyword evidence="1" id="KW-0812">Transmembrane</keyword>
<keyword evidence="1" id="KW-0472">Membrane</keyword>
<dbReference type="AlphaFoldDB" id="A0AAW7Y8Y0"/>
<dbReference type="Proteomes" id="UP001170624">
    <property type="component" value="Unassembled WGS sequence"/>
</dbReference>
<dbReference type="EMBL" id="JAUOPU010000018">
    <property type="protein sequence ID" value="MDO6544004.1"/>
    <property type="molecule type" value="Genomic_DNA"/>
</dbReference>
<reference evidence="2" key="1">
    <citation type="submission" date="2023-07" db="EMBL/GenBank/DDBJ databases">
        <title>Genome content predicts the carbon catabolic preferences of heterotrophic bacteria.</title>
        <authorList>
            <person name="Gralka M."/>
        </authorList>
    </citation>
    <scope>NUCLEOTIDE SEQUENCE</scope>
    <source>
        <strain evidence="2">G2M05</strain>
    </source>
</reference>
<protein>
    <submittedName>
        <fullName evidence="2">Uncharacterized protein</fullName>
    </submittedName>
</protein>
<evidence type="ECO:0000256" key="1">
    <source>
        <dbReference type="SAM" id="Phobius"/>
    </source>
</evidence>